<evidence type="ECO:0000313" key="1">
    <source>
        <dbReference type="EMBL" id="CAI9692151.1"/>
    </source>
</evidence>
<protein>
    <submittedName>
        <fullName evidence="1">Uncharacterized protein</fullName>
    </submittedName>
</protein>
<evidence type="ECO:0000313" key="2">
    <source>
        <dbReference type="Proteomes" id="UP001162501"/>
    </source>
</evidence>
<gene>
    <name evidence="1" type="ORF">MRATA1EN3_LOCUS3364</name>
</gene>
<reference evidence="1" key="1">
    <citation type="submission" date="2023-05" db="EMBL/GenBank/DDBJ databases">
        <authorList>
            <consortium name="ELIXIR-Norway"/>
        </authorList>
    </citation>
    <scope>NUCLEOTIDE SEQUENCE</scope>
</reference>
<dbReference type="Proteomes" id="UP001162501">
    <property type="component" value="Chromosome 10"/>
</dbReference>
<dbReference type="EMBL" id="OX596094">
    <property type="protein sequence ID" value="CAI9692151.1"/>
    <property type="molecule type" value="Genomic_DNA"/>
</dbReference>
<accession>A0ACB0DVL7</accession>
<name>A0ACB0DVL7_RANTA</name>
<organism evidence="1 2">
    <name type="scientific">Rangifer tarandus platyrhynchus</name>
    <name type="common">Svalbard reindeer</name>
    <dbReference type="NCBI Taxonomy" id="3082113"/>
    <lineage>
        <taxon>Eukaryota</taxon>
        <taxon>Metazoa</taxon>
        <taxon>Chordata</taxon>
        <taxon>Craniata</taxon>
        <taxon>Vertebrata</taxon>
        <taxon>Euteleostomi</taxon>
        <taxon>Mammalia</taxon>
        <taxon>Eutheria</taxon>
        <taxon>Laurasiatheria</taxon>
        <taxon>Artiodactyla</taxon>
        <taxon>Ruminantia</taxon>
        <taxon>Pecora</taxon>
        <taxon>Cervidae</taxon>
        <taxon>Odocoileinae</taxon>
        <taxon>Rangifer</taxon>
    </lineage>
</organism>
<proteinExistence type="predicted"/>
<sequence length="129" mass="13627">MLGPKHAAHPSPVRPSHSGFSLEGRQPVGSSVSGGGSATVGTPAPSRSPRGTQDRALRRQETQMRSKAVGGDRPPAAARPVGRPRPREPALAPGESERLAETRVAELRVAKWAREITECSSSTRAFGRC</sequence>